<protein>
    <submittedName>
        <fullName evidence="2">Uncharacterized protein</fullName>
    </submittedName>
</protein>
<dbReference type="EMBL" id="UYJE01003669">
    <property type="protein sequence ID" value="VDI21347.1"/>
    <property type="molecule type" value="Genomic_DNA"/>
</dbReference>
<dbReference type="Proteomes" id="UP000596742">
    <property type="component" value="Unassembled WGS sequence"/>
</dbReference>
<keyword evidence="1" id="KW-1133">Transmembrane helix</keyword>
<dbReference type="OrthoDB" id="10323634at2759"/>
<sequence>MESEQILLTMLTVSVFNILCRSEGTSLHKNKISMKYSIKEKDLILICHVKDLFLQVDILHESECEAKCFPPYPISSCFSYKKGNITQDLKTNCTKLVVSLDEIKYRSFWSCQHGSNGEKSDQILVQKEYNTSSRDTSVIEPLMIALIIVVAISTLLFSVILLCIKRKMPGKIHSI</sequence>
<keyword evidence="1" id="KW-0472">Membrane</keyword>
<reference evidence="2" key="1">
    <citation type="submission" date="2018-11" db="EMBL/GenBank/DDBJ databases">
        <authorList>
            <person name="Alioto T."/>
            <person name="Alioto T."/>
        </authorList>
    </citation>
    <scope>NUCLEOTIDE SEQUENCE</scope>
</reference>
<organism evidence="2 3">
    <name type="scientific">Mytilus galloprovincialis</name>
    <name type="common">Mediterranean mussel</name>
    <dbReference type="NCBI Taxonomy" id="29158"/>
    <lineage>
        <taxon>Eukaryota</taxon>
        <taxon>Metazoa</taxon>
        <taxon>Spiralia</taxon>
        <taxon>Lophotrochozoa</taxon>
        <taxon>Mollusca</taxon>
        <taxon>Bivalvia</taxon>
        <taxon>Autobranchia</taxon>
        <taxon>Pteriomorphia</taxon>
        <taxon>Mytilida</taxon>
        <taxon>Mytiloidea</taxon>
        <taxon>Mytilidae</taxon>
        <taxon>Mytilinae</taxon>
        <taxon>Mytilus</taxon>
    </lineage>
</organism>
<keyword evidence="1" id="KW-0812">Transmembrane</keyword>
<proteinExistence type="predicted"/>
<evidence type="ECO:0000313" key="3">
    <source>
        <dbReference type="Proteomes" id="UP000596742"/>
    </source>
</evidence>
<gene>
    <name evidence="2" type="ORF">MGAL_10B022650</name>
</gene>
<accession>A0A8B6DM54</accession>
<evidence type="ECO:0000256" key="1">
    <source>
        <dbReference type="SAM" id="Phobius"/>
    </source>
</evidence>
<comment type="caution">
    <text evidence="2">The sequence shown here is derived from an EMBL/GenBank/DDBJ whole genome shotgun (WGS) entry which is preliminary data.</text>
</comment>
<dbReference type="AlphaFoldDB" id="A0A8B6DM54"/>
<name>A0A8B6DM54_MYTGA</name>
<feature type="transmembrane region" description="Helical" evidence="1">
    <location>
        <begin position="142"/>
        <end position="164"/>
    </location>
</feature>
<keyword evidence="3" id="KW-1185">Reference proteome</keyword>
<evidence type="ECO:0000313" key="2">
    <source>
        <dbReference type="EMBL" id="VDI21347.1"/>
    </source>
</evidence>